<feature type="transmembrane region" description="Helical" evidence="1">
    <location>
        <begin position="6"/>
        <end position="23"/>
    </location>
</feature>
<proteinExistence type="predicted"/>
<evidence type="ECO:0000313" key="3">
    <source>
        <dbReference type="Proteomes" id="UP000321903"/>
    </source>
</evidence>
<dbReference type="Proteomes" id="UP000321903">
    <property type="component" value="Unassembled WGS sequence"/>
</dbReference>
<protein>
    <submittedName>
        <fullName evidence="2">Uncharacterized protein</fullName>
    </submittedName>
</protein>
<dbReference type="AlphaFoldDB" id="A0A5C7A013"/>
<keyword evidence="3" id="KW-1185">Reference proteome</keyword>
<dbReference type="OrthoDB" id="6659522at2"/>
<evidence type="ECO:0000313" key="2">
    <source>
        <dbReference type="EMBL" id="TXD96714.1"/>
    </source>
</evidence>
<name>A0A5C7A013_9GAMM</name>
<comment type="caution">
    <text evidence="2">The sequence shown here is derived from an EMBL/GenBank/DDBJ whole genome shotgun (WGS) entry which is preliminary data.</text>
</comment>
<reference evidence="2 3" key="1">
    <citation type="submission" date="2019-08" db="EMBL/GenBank/DDBJ databases">
        <title>Genome sequence of Psychrobacter frigidicola ACAM304 (type strain).</title>
        <authorList>
            <person name="Bowman J.P."/>
        </authorList>
    </citation>
    <scope>NUCLEOTIDE SEQUENCE [LARGE SCALE GENOMIC DNA]</scope>
    <source>
        <strain evidence="2 3">ACAM 304</strain>
    </source>
</reference>
<sequence length="103" mass="11429">MQAKYLIVIALISMAMLLGFNMVNSNHHEQNRVAMVDSGTKEDPAQDSNNVMNEVDINVNESTMITDKPLGEQPKAILDKASVQIDDAQQAEEERLAQMNKAQ</sequence>
<dbReference type="RefSeq" id="WP_147223374.1">
    <property type="nucleotide sequence ID" value="NZ_CAJGYY010000001.1"/>
</dbReference>
<organism evidence="2 3">
    <name type="scientific">Psychrobacter frigidicola</name>
    <dbReference type="NCBI Taxonomy" id="45611"/>
    <lineage>
        <taxon>Bacteria</taxon>
        <taxon>Pseudomonadati</taxon>
        <taxon>Pseudomonadota</taxon>
        <taxon>Gammaproteobacteria</taxon>
        <taxon>Moraxellales</taxon>
        <taxon>Moraxellaceae</taxon>
        <taxon>Psychrobacter</taxon>
    </lineage>
</organism>
<keyword evidence="1" id="KW-0812">Transmembrane</keyword>
<keyword evidence="1" id="KW-0472">Membrane</keyword>
<gene>
    <name evidence="2" type="ORF">ES754_06610</name>
</gene>
<accession>A0A5C7A013</accession>
<evidence type="ECO:0000256" key="1">
    <source>
        <dbReference type="SAM" id="Phobius"/>
    </source>
</evidence>
<dbReference type="EMBL" id="VORZ01000002">
    <property type="protein sequence ID" value="TXD96714.1"/>
    <property type="molecule type" value="Genomic_DNA"/>
</dbReference>
<keyword evidence="1" id="KW-1133">Transmembrane helix</keyword>